<sequence length="698" mass="76894">MICIISYNNFHPSKMMKFQRQGDLYNQEYSPSNLDILINDPFFTHSLQDAHLNLNISALMAQKVLFSTDSSARPQSFINSFKECIFVVTLMLANASTTFIQGVIVIITANISKDLEMSSTEMAWIPAAVGLTSGSLMLFFGKTVEIWGCKSQLLAGLAWLCSFSLFASFAVSPLAINLLCGALGVGTAITSPPSMGAIFATYQEGPRRNRVTGALGAGNPLGFILGSISSGIATKFYGWRASFIVIGMFFVLLMIFTFWTVPIIPISEQVSKNAMENFDFLGTSLIVVGIALLMAGLTIGAQIGWVNYKVFLMIFIGAMCLVGFGIWEKRCSSPLLDPTVWEDSTFTLCILCSGFGYMSFITNQYWLSLYMQEVQKLAPLHIAVRFLPQALLGIVWSYIGQLITYKLSSKFIMGIGSCAYVVGAILCYFVEKDISYWAILFPQLCITVIGADFQFIVTNLYIVKKMPAQSSLAAGIYQTSLKLSIAIGIPITASLYNFWPQKSPDIGSLYHRAYTCSIIFAGISLILVPFINIERKSMTSLVLSAAPNTTERKKGFMLHSPTQISTSISPGYTSDVLCSKGSQATKYKYGPRLNLLHVSQKLESISTLEPMQNISWKNKSAHDGIIQKSLASIRGSTNFDLRHTVGSESLWRPSSFFQEIEMDLFRISQGTESIGAQTGEAFNGIDPHSYRPQGKFDQ</sequence>
<dbReference type="eggNOG" id="KOG0254">
    <property type="taxonomic scope" value="Eukaryota"/>
</dbReference>
<dbReference type="SUPFAM" id="SSF103473">
    <property type="entry name" value="MFS general substrate transporter"/>
    <property type="match status" value="1"/>
</dbReference>
<dbReference type="InterPro" id="IPR011701">
    <property type="entry name" value="MFS"/>
</dbReference>
<feature type="transmembrane region" description="Helical" evidence="6">
    <location>
        <begin position="182"/>
        <end position="202"/>
    </location>
</feature>
<dbReference type="PROSITE" id="PS50850">
    <property type="entry name" value="MFS"/>
    <property type="match status" value="1"/>
</dbReference>
<dbReference type="GO" id="GO:0016020">
    <property type="term" value="C:membrane"/>
    <property type="evidence" value="ECO:0007669"/>
    <property type="project" value="UniProtKB-SubCell"/>
</dbReference>
<keyword evidence="9" id="KW-1185">Reference proteome</keyword>
<feature type="transmembrane region" description="Helical" evidence="6">
    <location>
        <begin position="411"/>
        <end position="430"/>
    </location>
</feature>
<dbReference type="Gene3D" id="1.20.1250.20">
    <property type="entry name" value="MFS general substrate transporter like domains"/>
    <property type="match status" value="2"/>
</dbReference>
<evidence type="ECO:0000313" key="9">
    <source>
        <dbReference type="Proteomes" id="UP000015441"/>
    </source>
</evidence>
<dbReference type="EMBL" id="CAUH01001538">
    <property type="protein sequence ID" value="CCU75635.1"/>
    <property type="molecule type" value="Genomic_DNA"/>
</dbReference>
<evidence type="ECO:0000256" key="1">
    <source>
        <dbReference type="ARBA" id="ARBA00004141"/>
    </source>
</evidence>
<dbReference type="OrthoDB" id="2985014at2759"/>
<dbReference type="InterPro" id="IPR020846">
    <property type="entry name" value="MFS_dom"/>
</dbReference>
<evidence type="ECO:0000256" key="2">
    <source>
        <dbReference type="ARBA" id="ARBA00022692"/>
    </source>
</evidence>
<comment type="subcellular location">
    <subcellularLocation>
        <location evidence="1">Membrane</location>
        <topology evidence="1">Multi-pass membrane protein</topology>
    </subcellularLocation>
</comment>
<dbReference type="Pfam" id="PF07690">
    <property type="entry name" value="MFS_1"/>
    <property type="match status" value="1"/>
</dbReference>
<name>N1J6D8_BLUG1</name>
<protein>
    <submittedName>
        <fullName evidence="8">Efflux protein/MFS-type transporter/similar to membrane transporter</fullName>
    </submittedName>
</protein>
<organism evidence="8 9">
    <name type="scientific">Blumeria graminis f. sp. hordei (strain DH14)</name>
    <name type="common">Barley powdery mildew</name>
    <name type="synonym">Oidium monilioides f. sp. hordei</name>
    <dbReference type="NCBI Taxonomy" id="546991"/>
    <lineage>
        <taxon>Eukaryota</taxon>
        <taxon>Fungi</taxon>
        <taxon>Dikarya</taxon>
        <taxon>Ascomycota</taxon>
        <taxon>Pezizomycotina</taxon>
        <taxon>Leotiomycetes</taxon>
        <taxon>Erysiphales</taxon>
        <taxon>Erysiphaceae</taxon>
        <taxon>Blumeria</taxon>
        <taxon>Blumeria hordei</taxon>
    </lineage>
</organism>
<feature type="transmembrane region" description="Helical" evidence="6">
    <location>
        <begin position="84"/>
        <end position="111"/>
    </location>
</feature>
<dbReference type="HOGENOM" id="CLU_394810_0_0_1"/>
<dbReference type="PANTHER" id="PTHR42718:SF23">
    <property type="entry name" value="MAJOR FACILITATOR SUPERFAMILY (MFS) PROFILE DOMAIN-CONTAINING PROTEIN"/>
    <property type="match status" value="1"/>
</dbReference>
<keyword evidence="4 6" id="KW-0472">Membrane</keyword>
<gene>
    <name evidence="8" type="ORF">BGHDH14_bgh02088</name>
</gene>
<evidence type="ECO:0000256" key="4">
    <source>
        <dbReference type="ARBA" id="ARBA00023136"/>
    </source>
</evidence>
<keyword evidence="2 6" id="KW-0812">Transmembrane</keyword>
<feature type="transmembrane region" description="Helical" evidence="6">
    <location>
        <begin position="243"/>
        <end position="266"/>
    </location>
</feature>
<feature type="transmembrane region" description="Helical" evidence="6">
    <location>
        <begin position="305"/>
        <end position="327"/>
    </location>
</feature>
<dbReference type="Proteomes" id="UP000015441">
    <property type="component" value="Unassembled WGS sequence"/>
</dbReference>
<feature type="domain" description="Major facilitator superfamily (MFS) profile" evidence="7">
    <location>
        <begin position="86"/>
        <end position="536"/>
    </location>
</feature>
<evidence type="ECO:0000313" key="8">
    <source>
        <dbReference type="EMBL" id="CCU75635.1"/>
    </source>
</evidence>
<dbReference type="InterPro" id="IPR036259">
    <property type="entry name" value="MFS_trans_sf"/>
</dbReference>
<evidence type="ECO:0000256" key="5">
    <source>
        <dbReference type="SAM" id="MobiDB-lite"/>
    </source>
</evidence>
<evidence type="ECO:0000256" key="3">
    <source>
        <dbReference type="ARBA" id="ARBA00022989"/>
    </source>
</evidence>
<feature type="transmembrane region" description="Helical" evidence="6">
    <location>
        <begin position="123"/>
        <end position="141"/>
    </location>
</feature>
<proteinExistence type="predicted"/>
<evidence type="ECO:0000259" key="7">
    <source>
        <dbReference type="PROSITE" id="PS50850"/>
    </source>
</evidence>
<feature type="transmembrane region" description="Helical" evidence="6">
    <location>
        <begin position="511"/>
        <end position="531"/>
    </location>
</feature>
<comment type="caution">
    <text evidence="8">The sequence shown here is derived from an EMBL/GenBank/DDBJ whole genome shotgun (WGS) entry which is preliminary data.</text>
</comment>
<dbReference type="STRING" id="546991.N1J6D8"/>
<feature type="transmembrane region" description="Helical" evidence="6">
    <location>
        <begin position="436"/>
        <end position="462"/>
    </location>
</feature>
<feature type="transmembrane region" description="Helical" evidence="6">
    <location>
        <begin position="278"/>
        <end position="299"/>
    </location>
</feature>
<dbReference type="AlphaFoldDB" id="N1J6D8"/>
<feature type="transmembrane region" description="Helical" evidence="6">
    <location>
        <begin position="483"/>
        <end position="499"/>
    </location>
</feature>
<keyword evidence="3 6" id="KW-1133">Transmembrane helix</keyword>
<feature type="transmembrane region" description="Helical" evidence="6">
    <location>
        <begin position="153"/>
        <end position="176"/>
    </location>
</feature>
<accession>N1J6D8</accession>
<dbReference type="GO" id="GO:0022857">
    <property type="term" value="F:transmembrane transporter activity"/>
    <property type="evidence" value="ECO:0007669"/>
    <property type="project" value="InterPro"/>
</dbReference>
<dbReference type="InParanoid" id="N1J6D8"/>
<feature type="region of interest" description="Disordered" evidence="5">
    <location>
        <begin position="678"/>
        <end position="698"/>
    </location>
</feature>
<feature type="transmembrane region" description="Helical" evidence="6">
    <location>
        <begin position="348"/>
        <end position="366"/>
    </location>
</feature>
<dbReference type="PANTHER" id="PTHR42718">
    <property type="entry name" value="MAJOR FACILITATOR SUPERFAMILY MULTIDRUG TRANSPORTER MFSC"/>
    <property type="match status" value="1"/>
</dbReference>
<reference evidence="8 9" key="1">
    <citation type="journal article" date="2010" name="Science">
        <title>Genome expansion and gene loss in powdery mildew fungi reveal tradeoffs in extreme parasitism.</title>
        <authorList>
            <person name="Spanu P.D."/>
            <person name="Abbott J.C."/>
            <person name="Amselem J."/>
            <person name="Burgis T.A."/>
            <person name="Soanes D.M."/>
            <person name="Stueber K."/>
            <person name="Ver Loren van Themaat E."/>
            <person name="Brown J.K.M."/>
            <person name="Butcher S.A."/>
            <person name="Gurr S.J."/>
            <person name="Lebrun M.-H."/>
            <person name="Ridout C.J."/>
            <person name="Schulze-Lefert P."/>
            <person name="Talbot N.J."/>
            <person name="Ahmadinejad N."/>
            <person name="Ametz C."/>
            <person name="Barton G.R."/>
            <person name="Benjdia M."/>
            <person name="Bidzinski P."/>
            <person name="Bindschedler L.V."/>
            <person name="Both M."/>
            <person name="Brewer M.T."/>
            <person name="Cadle-Davidson L."/>
            <person name="Cadle-Davidson M.M."/>
            <person name="Collemare J."/>
            <person name="Cramer R."/>
            <person name="Frenkel O."/>
            <person name="Godfrey D."/>
            <person name="Harriman J."/>
            <person name="Hoede C."/>
            <person name="King B.C."/>
            <person name="Klages S."/>
            <person name="Kleemann J."/>
            <person name="Knoll D."/>
            <person name="Koti P.S."/>
            <person name="Kreplak J."/>
            <person name="Lopez-Ruiz F.J."/>
            <person name="Lu X."/>
            <person name="Maekawa T."/>
            <person name="Mahanil S."/>
            <person name="Micali C."/>
            <person name="Milgroom M.G."/>
            <person name="Montana G."/>
            <person name="Noir S."/>
            <person name="O'Connell R.J."/>
            <person name="Oberhaensli S."/>
            <person name="Parlange F."/>
            <person name="Pedersen C."/>
            <person name="Quesneville H."/>
            <person name="Reinhardt R."/>
            <person name="Rott M."/>
            <person name="Sacristan S."/>
            <person name="Schmidt S.M."/>
            <person name="Schoen M."/>
            <person name="Skamnioti P."/>
            <person name="Sommer H."/>
            <person name="Stephens A."/>
            <person name="Takahara H."/>
            <person name="Thordal-Christensen H."/>
            <person name="Vigouroux M."/>
            <person name="Wessling R."/>
            <person name="Wicker T."/>
            <person name="Panstruga R."/>
        </authorList>
    </citation>
    <scope>NUCLEOTIDE SEQUENCE [LARGE SCALE GENOMIC DNA]</scope>
    <source>
        <strain evidence="8">DH14</strain>
    </source>
</reference>
<feature type="transmembrane region" description="Helical" evidence="6">
    <location>
        <begin position="378"/>
        <end position="399"/>
    </location>
</feature>
<evidence type="ECO:0000256" key="6">
    <source>
        <dbReference type="SAM" id="Phobius"/>
    </source>
</evidence>